<evidence type="ECO:0008006" key="3">
    <source>
        <dbReference type="Google" id="ProtNLM"/>
    </source>
</evidence>
<dbReference type="KEGG" id="sfol:H3H32_10090"/>
<dbReference type="EMBL" id="CP059732">
    <property type="protein sequence ID" value="QMW05201.1"/>
    <property type="molecule type" value="Genomic_DNA"/>
</dbReference>
<sequence length="142" mass="16549">MKTYQNEHLMVEVDCSIHLLQQTWIGLPSSENFRDGSLAILALAKRHQVKRWLIDLRQLRLFNPTDLHWFIHHWLPQAHSGVVLPQHARVAIILNDLNQFGKLGSDMLLRASGALNDSLTSRYFVESEDPRQWLLINPYLIF</sequence>
<dbReference type="RefSeq" id="WP_182462547.1">
    <property type="nucleotide sequence ID" value="NZ_CP059732.1"/>
</dbReference>
<organism evidence="1 2">
    <name type="scientific">Spirosoma foliorum</name>
    <dbReference type="NCBI Taxonomy" id="2710596"/>
    <lineage>
        <taxon>Bacteria</taxon>
        <taxon>Pseudomonadati</taxon>
        <taxon>Bacteroidota</taxon>
        <taxon>Cytophagia</taxon>
        <taxon>Cytophagales</taxon>
        <taxon>Cytophagaceae</taxon>
        <taxon>Spirosoma</taxon>
    </lineage>
</organism>
<keyword evidence="2" id="KW-1185">Reference proteome</keyword>
<protein>
    <recommendedName>
        <fullName evidence="3">STAS domain-containing protein</fullName>
    </recommendedName>
</protein>
<proteinExistence type="predicted"/>
<evidence type="ECO:0000313" key="1">
    <source>
        <dbReference type="EMBL" id="QMW05201.1"/>
    </source>
</evidence>
<gene>
    <name evidence="1" type="ORF">H3H32_10090</name>
</gene>
<reference evidence="1 2" key="1">
    <citation type="submission" date="2020-07" db="EMBL/GenBank/DDBJ databases">
        <title>Spirosoma foliorum sp. nov., isolated from the leaves on the Nejang mountain Korea, Republic of.</title>
        <authorList>
            <person name="Ho H."/>
            <person name="Lee Y.-J."/>
            <person name="Nurcahyanto D.-A."/>
            <person name="Kim S.-G."/>
        </authorList>
    </citation>
    <scope>NUCLEOTIDE SEQUENCE [LARGE SCALE GENOMIC DNA]</scope>
    <source>
        <strain evidence="1 2">PL0136</strain>
    </source>
</reference>
<name>A0A7G5H259_9BACT</name>
<dbReference type="Proteomes" id="UP000515369">
    <property type="component" value="Chromosome"/>
</dbReference>
<accession>A0A7G5H259</accession>
<evidence type="ECO:0000313" key="2">
    <source>
        <dbReference type="Proteomes" id="UP000515369"/>
    </source>
</evidence>
<dbReference type="AlphaFoldDB" id="A0A7G5H259"/>